<proteinExistence type="predicted"/>
<organism evidence="2 3">
    <name type="scientific">Eragrostis curvula</name>
    <name type="common">weeping love grass</name>
    <dbReference type="NCBI Taxonomy" id="38414"/>
    <lineage>
        <taxon>Eukaryota</taxon>
        <taxon>Viridiplantae</taxon>
        <taxon>Streptophyta</taxon>
        <taxon>Embryophyta</taxon>
        <taxon>Tracheophyta</taxon>
        <taxon>Spermatophyta</taxon>
        <taxon>Magnoliopsida</taxon>
        <taxon>Liliopsida</taxon>
        <taxon>Poales</taxon>
        <taxon>Poaceae</taxon>
        <taxon>PACMAD clade</taxon>
        <taxon>Chloridoideae</taxon>
        <taxon>Eragrostideae</taxon>
        <taxon>Eragrostidinae</taxon>
        <taxon>Eragrostis</taxon>
    </lineage>
</organism>
<gene>
    <name evidence="2" type="ORF">EJB05_10666</name>
</gene>
<dbReference type="Gramene" id="TVU37357">
    <property type="protein sequence ID" value="TVU37357"/>
    <property type="gene ID" value="EJB05_10666"/>
</dbReference>
<keyword evidence="3" id="KW-1185">Reference proteome</keyword>
<dbReference type="AlphaFoldDB" id="A0A5J9VP47"/>
<comment type="caution">
    <text evidence="2">The sequence shown here is derived from an EMBL/GenBank/DDBJ whole genome shotgun (WGS) entry which is preliminary data.</text>
</comment>
<evidence type="ECO:0000313" key="3">
    <source>
        <dbReference type="Proteomes" id="UP000324897"/>
    </source>
</evidence>
<feature type="non-terminal residue" evidence="2">
    <location>
        <position position="1"/>
    </location>
</feature>
<dbReference type="Proteomes" id="UP000324897">
    <property type="component" value="Chromosome 4"/>
</dbReference>
<sequence length="178" mass="19385">MSWEIYGGFQSEMPPDGDKKYQAGKTEELNQMEEHEDWLSLTPEIEDKAKLPAWLRRTRSVEVQVEADASARWRRGGGIRFSSRPRRRARGAAAGLEVARDGETARRRSDGGGGGGDLADGDAAARFGGGRPGPGQWRLVSRFLLQRVPGSGSAKLRVPGHFQGAAAVSLRALNLMKN</sequence>
<dbReference type="EMBL" id="RWGY01000007">
    <property type="protein sequence ID" value="TVU37357.1"/>
    <property type="molecule type" value="Genomic_DNA"/>
</dbReference>
<protein>
    <submittedName>
        <fullName evidence="2">Uncharacterized protein</fullName>
    </submittedName>
</protein>
<reference evidence="2 3" key="1">
    <citation type="journal article" date="2019" name="Sci. Rep.">
        <title>A high-quality genome of Eragrostis curvula grass provides insights into Poaceae evolution and supports new strategies to enhance forage quality.</title>
        <authorList>
            <person name="Carballo J."/>
            <person name="Santos B.A.C.M."/>
            <person name="Zappacosta D."/>
            <person name="Garbus I."/>
            <person name="Selva J.P."/>
            <person name="Gallo C.A."/>
            <person name="Diaz A."/>
            <person name="Albertini E."/>
            <person name="Caccamo M."/>
            <person name="Echenique V."/>
        </authorList>
    </citation>
    <scope>NUCLEOTIDE SEQUENCE [LARGE SCALE GENOMIC DNA]</scope>
    <source>
        <strain evidence="3">cv. Victoria</strain>
        <tissue evidence="2">Leaf</tissue>
    </source>
</reference>
<evidence type="ECO:0000313" key="2">
    <source>
        <dbReference type="EMBL" id="TVU37357.1"/>
    </source>
</evidence>
<feature type="compositionally biased region" description="Basic residues" evidence="1">
    <location>
        <begin position="76"/>
        <end position="90"/>
    </location>
</feature>
<feature type="region of interest" description="Disordered" evidence="1">
    <location>
        <begin position="76"/>
        <end position="131"/>
    </location>
</feature>
<evidence type="ECO:0000256" key="1">
    <source>
        <dbReference type="SAM" id="MobiDB-lite"/>
    </source>
</evidence>
<feature type="region of interest" description="Disordered" evidence="1">
    <location>
        <begin position="1"/>
        <end position="22"/>
    </location>
</feature>
<accession>A0A5J9VP47</accession>
<name>A0A5J9VP47_9POAL</name>
<feature type="compositionally biased region" description="Basic and acidic residues" evidence="1">
    <location>
        <begin position="98"/>
        <end position="110"/>
    </location>
</feature>